<organism evidence="9 10">
    <name type="scientific">Desulfonispora thiosulfatigenes DSM 11270</name>
    <dbReference type="NCBI Taxonomy" id="656914"/>
    <lineage>
        <taxon>Bacteria</taxon>
        <taxon>Bacillati</taxon>
        <taxon>Bacillota</taxon>
        <taxon>Clostridia</taxon>
        <taxon>Eubacteriales</taxon>
        <taxon>Peptococcaceae</taxon>
        <taxon>Desulfonispora</taxon>
    </lineage>
</organism>
<comment type="catalytic activity">
    <reaction evidence="8">
        <text>N(2)-formyl-N(1)-(5-phospho-beta-D-ribosyl)glycinamide + L-glutamine + ATP + H2O = 2-formamido-N(1)-(5-O-phospho-beta-D-ribosyl)acetamidine + L-glutamate + ADP + phosphate + H(+)</text>
        <dbReference type="Rhea" id="RHEA:17129"/>
        <dbReference type="ChEBI" id="CHEBI:15377"/>
        <dbReference type="ChEBI" id="CHEBI:15378"/>
        <dbReference type="ChEBI" id="CHEBI:29985"/>
        <dbReference type="ChEBI" id="CHEBI:30616"/>
        <dbReference type="ChEBI" id="CHEBI:43474"/>
        <dbReference type="ChEBI" id="CHEBI:58359"/>
        <dbReference type="ChEBI" id="CHEBI:147286"/>
        <dbReference type="ChEBI" id="CHEBI:147287"/>
        <dbReference type="ChEBI" id="CHEBI:456216"/>
        <dbReference type="EC" id="6.3.5.3"/>
    </reaction>
</comment>
<dbReference type="PANTHER" id="PTHR47552">
    <property type="entry name" value="PHOSPHORIBOSYLFORMYLGLYCINAMIDINE SYNTHASE SUBUNIT PURQ"/>
    <property type="match status" value="1"/>
</dbReference>
<keyword evidence="7 8" id="KW-0315">Glutamine amidotransferase</keyword>
<dbReference type="Pfam" id="PF13507">
    <property type="entry name" value="GATase_5"/>
    <property type="match status" value="1"/>
</dbReference>
<comment type="subunit">
    <text evidence="8">Part of the FGAM synthase complex composed of 1 PurL, 1 PurQ and 2 PurS subunits.</text>
</comment>
<evidence type="ECO:0000256" key="7">
    <source>
        <dbReference type="ARBA" id="ARBA00022962"/>
    </source>
</evidence>
<dbReference type="AlphaFoldDB" id="A0A1W1VDY1"/>
<comment type="subcellular location">
    <subcellularLocation>
        <location evidence="8">Cytoplasm</location>
    </subcellularLocation>
</comment>
<dbReference type="SUPFAM" id="SSF52317">
    <property type="entry name" value="Class I glutamine amidotransferase-like"/>
    <property type="match status" value="1"/>
</dbReference>
<dbReference type="Proteomes" id="UP000192731">
    <property type="component" value="Unassembled WGS sequence"/>
</dbReference>
<evidence type="ECO:0000313" key="10">
    <source>
        <dbReference type="Proteomes" id="UP000192731"/>
    </source>
</evidence>
<gene>
    <name evidence="8" type="primary">purQ</name>
    <name evidence="9" type="ORF">SAMN00017405_2211</name>
</gene>
<evidence type="ECO:0000256" key="1">
    <source>
        <dbReference type="ARBA" id="ARBA00022490"/>
    </source>
</evidence>
<evidence type="ECO:0000256" key="5">
    <source>
        <dbReference type="ARBA" id="ARBA00022801"/>
    </source>
</evidence>
<dbReference type="GO" id="GO:0006189">
    <property type="term" value="P:'de novo' IMP biosynthetic process"/>
    <property type="evidence" value="ECO:0007669"/>
    <property type="project" value="UniProtKB-UniRule"/>
</dbReference>
<dbReference type="RefSeq" id="WP_084053384.1">
    <property type="nucleotide sequence ID" value="NZ_FWWT01000019.1"/>
</dbReference>
<feature type="active site" evidence="8">
    <location>
        <position position="204"/>
    </location>
</feature>
<comment type="catalytic activity">
    <reaction evidence="8">
        <text>L-glutamine + H2O = L-glutamate + NH4(+)</text>
        <dbReference type="Rhea" id="RHEA:15889"/>
        <dbReference type="ChEBI" id="CHEBI:15377"/>
        <dbReference type="ChEBI" id="CHEBI:28938"/>
        <dbReference type="ChEBI" id="CHEBI:29985"/>
        <dbReference type="ChEBI" id="CHEBI:58359"/>
        <dbReference type="EC" id="3.5.1.2"/>
    </reaction>
</comment>
<dbReference type="EC" id="6.3.5.3" evidence="8"/>
<evidence type="ECO:0000256" key="6">
    <source>
        <dbReference type="ARBA" id="ARBA00022840"/>
    </source>
</evidence>
<dbReference type="PIRSF" id="PIRSF001586">
    <property type="entry name" value="FGAM_synth_I"/>
    <property type="match status" value="1"/>
</dbReference>
<keyword evidence="10" id="KW-1185">Reference proteome</keyword>
<dbReference type="GO" id="GO:0004642">
    <property type="term" value="F:phosphoribosylformylglycinamidine synthase activity"/>
    <property type="evidence" value="ECO:0007669"/>
    <property type="project" value="UniProtKB-UniRule"/>
</dbReference>
<sequence>MNFAVVVFPGSNCDADCFHVIKNVLHEEVEYVWHNEKKLPKQYDCIILPGGFSYGDYLRTGAIARLSPIMEEVKKFANNGGLVLGICNGFQILTEAGLLPGALVRNKNLKFICKDSYLKIENNKTIFTNMYNLDQVIKVPVAHGEGNFVCSEDTLAELKKNGQIVFKYSSPNGEVTEEENFNGSLESIAGIINKEGNILGMMPHPERCSENILGNDAGKLLFASIVKAFKGGTLSGN</sequence>
<dbReference type="GO" id="GO:0004359">
    <property type="term" value="F:glutaminase activity"/>
    <property type="evidence" value="ECO:0007669"/>
    <property type="project" value="UniProtKB-EC"/>
</dbReference>
<dbReference type="InterPro" id="IPR010075">
    <property type="entry name" value="PRibForGlyAmidine_synth_PurQ"/>
</dbReference>
<dbReference type="PROSITE" id="PS51273">
    <property type="entry name" value="GATASE_TYPE_1"/>
    <property type="match status" value="1"/>
</dbReference>
<dbReference type="NCBIfam" id="TIGR01737">
    <property type="entry name" value="FGAM_synth_I"/>
    <property type="match status" value="1"/>
</dbReference>
<evidence type="ECO:0000256" key="8">
    <source>
        <dbReference type="HAMAP-Rule" id="MF_00421"/>
    </source>
</evidence>
<keyword evidence="2 8" id="KW-0436">Ligase</keyword>
<feature type="active site" evidence="8">
    <location>
        <position position="206"/>
    </location>
</feature>
<dbReference type="EC" id="3.5.1.2" evidence="8"/>
<keyword evidence="6 8" id="KW-0067">ATP-binding</keyword>
<dbReference type="GO" id="GO:0005524">
    <property type="term" value="F:ATP binding"/>
    <property type="evidence" value="ECO:0007669"/>
    <property type="project" value="UniProtKB-KW"/>
</dbReference>
<feature type="active site" description="Nucleophile" evidence="8">
    <location>
        <position position="87"/>
    </location>
</feature>
<dbReference type="PANTHER" id="PTHR47552:SF1">
    <property type="entry name" value="PHOSPHORIBOSYLFORMYLGLYCINAMIDINE SYNTHASE SUBUNIT PURQ"/>
    <property type="match status" value="1"/>
</dbReference>
<keyword evidence="4 8" id="KW-0658">Purine biosynthesis</keyword>
<evidence type="ECO:0000256" key="2">
    <source>
        <dbReference type="ARBA" id="ARBA00022598"/>
    </source>
</evidence>
<accession>A0A1W1VDY1</accession>
<proteinExistence type="inferred from homology"/>
<keyword evidence="3 8" id="KW-0547">Nucleotide-binding</keyword>
<dbReference type="InterPro" id="IPR029062">
    <property type="entry name" value="Class_I_gatase-like"/>
</dbReference>
<keyword evidence="1 8" id="KW-0963">Cytoplasm</keyword>
<evidence type="ECO:0000256" key="3">
    <source>
        <dbReference type="ARBA" id="ARBA00022741"/>
    </source>
</evidence>
<dbReference type="NCBIfam" id="NF002957">
    <property type="entry name" value="PRK03619.1"/>
    <property type="match status" value="1"/>
</dbReference>
<comment type="function">
    <text evidence="8">Part of the phosphoribosylformylglycinamidine synthase complex involved in the purines biosynthetic pathway. Catalyzes the ATP-dependent conversion of formylglycinamide ribonucleotide (FGAR) and glutamine to yield formylglycinamidine ribonucleotide (FGAM) and glutamate. The FGAM synthase complex is composed of three subunits. PurQ produces an ammonia molecule by converting glutamine to glutamate. PurL transfers the ammonia molecule to FGAR to form FGAM in an ATP-dependent manner. PurS interacts with PurQ and PurL and is thought to assist in the transfer of the ammonia molecule from PurQ to PurL.</text>
</comment>
<reference evidence="9 10" key="1">
    <citation type="submission" date="2017-04" db="EMBL/GenBank/DDBJ databases">
        <authorList>
            <person name="Afonso C.L."/>
            <person name="Miller P.J."/>
            <person name="Scott M.A."/>
            <person name="Spackman E."/>
            <person name="Goraichik I."/>
            <person name="Dimitrov K.M."/>
            <person name="Suarez D.L."/>
            <person name="Swayne D.E."/>
        </authorList>
    </citation>
    <scope>NUCLEOTIDE SEQUENCE [LARGE SCALE GENOMIC DNA]</scope>
    <source>
        <strain evidence="9 10">DSM 11270</strain>
    </source>
</reference>
<dbReference type="SMART" id="SM01211">
    <property type="entry name" value="GATase_5"/>
    <property type="match status" value="1"/>
</dbReference>
<comment type="pathway">
    <text evidence="8">Purine metabolism; IMP biosynthesis via de novo pathway; 5-amino-1-(5-phospho-D-ribosyl)imidazole from N(2)-formyl-N(1)-(5-phospho-D-ribosyl)glycinamide: step 1/2.</text>
</comment>
<dbReference type="EMBL" id="FWWT01000019">
    <property type="protein sequence ID" value="SMB91609.1"/>
    <property type="molecule type" value="Genomic_DNA"/>
</dbReference>
<dbReference type="GO" id="GO:0005737">
    <property type="term" value="C:cytoplasm"/>
    <property type="evidence" value="ECO:0007669"/>
    <property type="project" value="UniProtKB-SubCell"/>
</dbReference>
<keyword evidence="5 8" id="KW-0378">Hydrolase</keyword>
<dbReference type="HAMAP" id="MF_00421">
    <property type="entry name" value="PurQ"/>
    <property type="match status" value="1"/>
</dbReference>
<dbReference type="UniPathway" id="UPA00074">
    <property type="reaction ID" value="UER00128"/>
</dbReference>
<protein>
    <recommendedName>
        <fullName evidence="8">Phosphoribosylformylglycinamidine synthase subunit PurQ</fullName>
        <shortName evidence="8">FGAM synthase</shortName>
        <ecNumber evidence="8">6.3.5.3</ecNumber>
    </recommendedName>
    <alternativeName>
        <fullName evidence="8">Formylglycinamide ribonucleotide amidotransferase subunit I</fullName>
        <shortName evidence="8">FGAR amidotransferase I</shortName>
        <shortName evidence="8">FGAR-AT I</shortName>
    </alternativeName>
    <alternativeName>
        <fullName evidence="8">Glutaminase PurQ</fullName>
        <ecNumber evidence="8">3.5.1.2</ecNumber>
    </alternativeName>
    <alternativeName>
        <fullName evidence="8">Phosphoribosylformylglycinamidine synthase subunit I</fullName>
    </alternativeName>
</protein>
<name>A0A1W1VDY1_DESTI</name>
<dbReference type="OrthoDB" id="9804441at2"/>
<dbReference type="Gene3D" id="3.40.50.880">
    <property type="match status" value="1"/>
</dbReference>
<dbReference type="STRING" id="656914.SAMN00017405_2211"/>
<dbReference type="CDD" id="cd01740">
    <property type="entry name" value="GATase1_FGAR_AT"/>
    <property type="match status" value="1"/>
</dbReference>
<evidence type="ECO:0000313" key="9">
    <source>
        <dbReference type="EMBL" id="SMB91609.1"/>
    </source>
</evidence>
<evidence type="ECO:0000256" key="4">
    <source>
        <dbReference type="ARBA" id="ARBA00022755"/>
    </source>
</evidence>